<gene>
    <name evidence="1" type="ORF">DNX69_19475</name>
</gene>
<accession>A0A323UH68</accession>
<proteinExistence type="predicted"/>
<reference evidence="1 2" key="1">
    <citation type="submission" date="2018-06" db="EMBL/GenBank/DDBJ databases">
        <title>Draft Whole-Genome Sequence of the purple photosynthetic bacterium Rhodospeudomonas palustris XCP.</title>
        <authorList>
            <person name="Rayyan A."/>
            <person name="Meyer T.E."/>
            <person name="Kyndt J.A."/>
        </authorList>
    </citation>
    <scope>NUCLEOTIDE SEQUENCE [LARGE SCALE GENOMIC DNA]</scope>
    <source>
        <strain evidence="1 2">XCP</strain>
    </source>
</reference>
<name>A0A323UH68_RHOPL</name>
<dbReference type="PROSITE" id="PS51257">
    <property type="entry name" value="PROKAR_LIPOPROTEIN"/>
    <property type="match status" value="1"/>
</dbReference>
<evidence type="ECO:0000313" key="1">
    <source>
        <dbReference type="EMBL" id="PZA11453.1"/>
    </source>
</evidence>
<protein>
    <submittedName>
        <fullName evidence="1">Uncharacterized protein</fullName>
    </submittedName>
</protein>
<evidence type="ECO:0000313" key="2">
    <source>
        <dbReference type="Proteomes" id="UP000248134"/>
    </source>
</evidence>
<organism evidence="1 2">
    <name type="scientific">Rhodopseudomonas palustris</name>
    <dbReference type="NCBI Taxonomy" id="1076"/>
    <lineage>
        <taxon>Bacteria</taxon>
        <taxon>Pseudomonadati</taxon>
        <taxon>Pseudomonadota</taxon>
        <taxon>Alphaproteobacteria</taxon>
        <taxon>Hyphomicrobiales</taxon>
        <taxon>Nitrobacteraceae</taxon>
        <taxon>Rhodopseudomonas</taxon>
    </lineage>
</organism>
<dbReference type="EMBL" id="QKQS01000023">
    <property type="protein sequence ID" value="PZA11453.1"/>
    <property type="molecule type" value="Genomic_DNA"/>
</dbReference>
<sequence>MCGGFRLTANDGAMKAARAPANQASVTFGCFAYSEASICQADRTFLRERVSAARHVMPLPIRKHRLFTRAYLNPHCEAR</sequence>
<dbReference type="Proteomes" id="UP000248134">
    <property type="component" value="Unassembled WGS sequence"/>
</dbReference>
<comment type="caution">
    <text evidence="1">The sequence shown here is derived from an EMBL/GenBank/DDBJ whole genome shotgun (WGS) entry which is preliminary data.</text>
</comment>
<dbReference type="AlphaFoldDB" id="A0A323UH68"/>